<gene>
    <name evidence="2" type="ORF">C1SCF055_LOCUS28431</name>
</gene>
<feature type="compositionally biased region" description="Polar residues" evidence="1">
    <location>
        <begin position="1"/>
        <end position="13"/>
    </location>
</feature>
<organism evidence="2">
    <name type="scientific">Cladocopium goreaui</name>
    <dbReference type="NCBI Taxonomy" id="2562237"/>
    <lineage>
        <taxon>Eukaryota</taxon>
        <taxon>Sar</taxon>
        <taxon>Alveolata</taxon>
        <taxon>Dinophyceae</taxon>
        <taxon>Suessiales</taxon>
        <taxon>Symbiodiniaceae</taxon>
        <taxon>Cladocopium</taxon>
    </lineage>
</organism>
<dbReference type="Proteomes" id="UP001152797">
    <property type="component" value="Unassembled WGS sequence"/>
</dbReference>
<evidence type="ECO:0000313" key="4">
    <source>
        <dbReference type="Proteomes" id="UP001152797"/>
    </source>
</evidence>
<feature type="region of interest" description="Disordered" evidence="1">
    <location>
        <begin position="1"/>
        <end position="38"/>
    </location>
</feature>
<dbReference type="AlphaFoldDB" id="A0A9P1D402"/>
<reference evidence="2" key="1">
    <citation type="submission" date="2022-10" db="EMBL/GenBank/DDBJ databases">
        <authorList>
            <person name="Chen Y."/>
            <person name="Dougan E. K."/>
            <person name="Chan C."/>
            <person name="Rhodes N."/>
            <person name="Thang M."/>
        </authorList>
    </citation>
    <scope>NUCLEOTIDE SEQUENCE</scope>
</reference>
<dbReference type="OrthoDB" id="443291at2759"/>
<sequence>MTNPGPGSYNQSPRLGEGPKYTAVGKRGGYKSSDVPGPGAYQAVEGTMDFTSSSTRLPAHSPKWGFGTSTREAPAHMMAAGKPKDIELEG</sequence>
<keyword evidence="4" id="KW-1185">Reference proteome</keyword>
<evidence type="ECO:0000313" key="3">
    <source>
        <dbReference type="EMBL" id="CAL1155856.1"/>
    </source>
</evidence>
<dbReference type="EMBL" id="CAMXCT010003112">
    <property type="protein sequence ID" value="CAI4002481.1"/>
    <property type="molecule type" value="Genomic_DNA"/>
</dbReference>
<evidence type="ECO:0000313" key="2">
    <source>
        <dbReference type="EMBL" id="CAI4002481.1"/>
    </source>
</evidence>
<dbReference type="InterPro" id="IPR010736">
    <property type="entry name" value="SHIPPO-rpt"/>
</dbReference>
<dbReference type="EMBL" id="CAMXCT020003112">
    <property type="protein sequence ID" value="CAL1155856.1"/>
    <property type="molecule type" value="Genomic_DNA"/>
</dbReference>
<reference evidence="3" key="2">
    <citation type="submission" date="2024-04" db="EMBL/GenBank/DDBJ databases">
        <authorList>
            <person name="Chen Y."/>
            <person name="Shah S."/>
            <person name="Dougan E. K."/>
            <person name="Thang M."/>
            <person name="Chan C."/>
        </authorList>
    </citation>
    <scope>NUCLEOTIDE SEQUENCE [LARGE SCALE GENOMIC DNA]</scope>
</reference>
<dbReference type="Pfam" id="PF07004">
    <property type="entry name" value="SHIPPO-rpt"/>
    <property type="match status" value="2"/>
</dbReference>
<feature type="region of interest" description="Disordered" evidence="1">
    <location>
        <begin position="52"/>
        <end position="73"/>
    </location>
</feature>
<proteinExistence type="predicted"/>
<comment type="caution">
    <text evidence="2">The sequence shown here is derived from an EMBL/GenBank/DDBJ whole genome shotgun (WGS) entry which is preliminary data.</text>
</comment>
<name>A0A9P1D402_9DINO</name>
<accession>A0A9P1D402</accession>
<dbReference type="EMBL" id="CAMXCT030003112">
    <property type="protein sequence ID" value="CAL4789793.1"/>
    <property type="molecule type" value="Genomic_DNA"/>
</dbReference>
<evidence type="ECO:0000256" key="1">
    <source>
        <dbReference type="SAM" id="MobiDB-lite"/>
    </source>
</evidence>
<protein>
    <submittedName>
        <fullName evidence="2">Uncharacterized protein</fullName>
    </submittedName>
</protein>